<dbReference type="InterPro" id="IPR005875">
    <property type="entry name" value="PurK"/>
</dbReference>
<dbReference type="SUPFAM" id="SSF56059">
    <property type="entry name" value="Glutathione synthetase ATP-binding domain-like"/>
    <property type="match status" value="1"/>
</dbReference>
<evidence type="ECO:0000259" key="9">
    <source>
        <dbReference type="PROSITE" id="PS50975"/>
    </source>
</evidence>
<dbReference type="InterPro" id="IPR011054">
    <property type="entry name" value="Rudment_hybrid_motif"/>
</dbReference>
<dbReference type="Proteomes" id="UP000306007">
    <property type="component" value="Chromosome"/>
</dbReference>
<dbReference type="GO" id="GO:0046872">
    <property type="term" value="F:metal ion binding"/>
    <property type="evidence" value="ECO:0007669"/>
    <property type="project" value="InterPro"/>
</dbReference>
<name>A0A4Y5SKS0_9EURY</name>
<keyword evidence="7 8" id="KW-0436">Ligase</keyword>
<feature type="binding site" evidence="7">
    <location>
        <position position="103"/>
    </location>
    <ligand>
        <name>ATP</name>
        <dbReference type="ChEBI" id="CHEBI:30616"/>
    </ligand>
</feature>
<proteinExistence type="inferred from homology"/>
<keyword evidence="4 7" id="KW-0067">ATP-binding</keyword>
<sequence length="385" mass="42482">MRPEDFTIGILGGGQLAKMSAQEARKLGFSVLVLDPTPGCPASMVAEQIAGSFQDENKIFELAERSDVLTYDIENVNIKALKKIEKEKPVIPSSKTLEIIQDKLIQKKVLKKAKVPVPEFWGLNSIEELEELLPVVQKARKGGYDGRGVAVLRDEKDLDKALPVPSYAEELVDIDKELGVIVARDADGNTEVYPVVEMVFDWRANLLDMLIIPARMDNEITRGAQEIAVKAVEAVDGVGVFGVEMFLSKDGRLLVNELAPRPHNSGHYTIEACTTSQFEQHIRVVADLPLGSAELLTPAVMINLLGSRESRGRPAYLGIREALTIPGVYVHIYGKKRVFPFRKMGHVTVVDRSPERAIEKARRVKSLIKVVGDESEAPRGNNNGK</sequence>
<dbReference type="RefSeq" id="WP_139680038.1">
    <property type="nucleotide sequence ID" value="NZ_CP040846.1"/>
</dbReference>
<evidence type="ECO:0000256" key="5">
    <source>
        <dbReference type="ARBA" id="ARBA00022842"/>
    </source>
</evidence>
<dbReference type="EMBL" id="CP040846">
    <property type="protein sequence ID" value="QDA30651.1"/>
    <property type="molecule type" value="Genomic_DNA"/>
</dbReference>
<dbReference type="Pfam" id="PF02222">
    <property type="entry name" value="ATP-grasp"/>
    <property type="match status" value="1"/>
</dbReference>
<dbReference type="Gene3D" id="3.40.50.20">
    <property type="match status" value="1"/>
</dbReference>
<dbReference type="Gene3D" id="3.30.470.20">
    <property type="entry name" value="ATP-grasp fold, B domain"/>
    <property type="match status" value="1"/>
</dbReference>
<accession>A0A4Y5SKS0</accession>
<dbReference type="GO" id="GO:0004638">
    <property type="term" value="F:phosphoribosylaminoimidazole carboxylase activity"/>
    <property type="evidence" value="ECO:0007669"/>
    <property type="project" value="InterPro"/>
</dbReference>
<dbReference type="HAMAP" id="MF_01928">
    <property type="entry name" value="PurK"/>
    <property type="match status" value="1"/>
</dbReference>
<evidence type="ECO:0000256" key="1">
    <source>
        <dbReference type="ARBA" id="ARBA00022741"/>
    </source>
</evidence>
<dbReference type="GO" id="GO:0005829">
    <property type="term" value="C:cytosol"/>
    <property type="evidence" value="ECO:0007669"/>
    <property type="project" value="TreeGrafter"/>
</dbReference>
<dbReference type="NCBIfam" id="TIGR01161">
    <property type="entry name" value="purK"/>
    <property type="match status" value="1"/>
</dbReference>
<evidence type="ECO:0000256" key="2">
    <source>
        <dbReference type="ARBA" id="ARBA00022755"/>
    </source>
</evidence>
<dbReference type="UniPathway" id="UPA00074">
    <property type="reaction ID" value="UER00942"/>
</dbReference>
<gene>
    <name evidence="7 8" type="primary">purK</name>
    <name evidence="10" type="ORF">FH039_02130</name>
</gene>
<dbReference type="InterPro" id="IPR040686">
    <property type="entry name" value="PurK_C"/>
</dbReference>
<dbReference type="PANTHER" id="PTHR11609">
    <property type="entry name" value="PURINE BIOSYNTHESIS PROTEIN 6/7, PUR6/7"/>
    <property type="match status" value="1"/>
</dbReference>
<evidence type="ECO:0000256" key="4">
    <source>
        <dbReference type="ARBA" id="ARBA00022840"/>
    </source>
</evidence>
<evidence type="ECO:0000256" key="7">
    <source>
        <dbReference type="HAMAP-Rule" id="MF_01928"/>
    </source>
</evidence>
<protein>
    <recommendedName>
        <fullName evidence="7 8">N5-carboxyaminoimidazole ribonucleotide synthase</fullName>
        <shortName evidence="7 8">N5-CAIR synthase</shortName>
        <ecNumber evidence="7 8">6.3.4.18</ecNumber>
    </recommendedName>
    <alternativeName>
        <fullName evidence="7 8">5-(carboxyamino)imidazole ribonucleotide synthetase</fullName>
    </alternativeName>
</protein>
<dbReference type="SUPFAM" id="SSF52440">
    <property type="entry name" value="PreATP-grasp domain"/>
    <property type="match status" value="1"/>
</dbReference>
<dbReference type="InterPro" id="IPR011761">
    <property type="entry name" value="ATP-grasp"/>
</dbReference>
<comment type="function">
    <text evidence="7">Catalyzes the ATP-dependent conversion of 5-aminoimidazole ribonucleotide (AIR) and HCO(3)(-) to N5-carboxyaminoimidazole ribonucleotide (N5-CAIR).</text>
</comment>
<keyword evidence="3" id="KW-0210">Decarboxylase</keyword>
<comment type="similarity">
    <text evidence="7 8">Belongs to the PurK/PurT family.</text>
</comment>
<keyword evidence="6" id="KW-0456">Lyase</keyword>
<dbReference type="InterPro" id="IPR054350">
    <property type="entry name" value="PurT/PurK_preATP-grasp"/>
</dbReference>
<keyword evidence="1 7" id="KW-0547">Nucleotide-binding</keyword>
<keyword evidence="11" id="KW-1185">Reference proteome</keyword>
<feature type="binding site" evidence="7">
    <location>
        <position position="177"/>
    </location>
    <ligand>
        <name>ATP</name>
        <dbReference type="ChEBI" id="CHEBI:30616"/>
    </ligand>
</feature>
<dbReference type="GO" id="GO:0006189">
    <property type="term" value="P:'de novo' IMP biosynthetic process"/>
    <property type="evidence" value="ECO:0007669"/>
    <property type="project" value="UniProtKB-UniRule"/>
</dbReference>
<dbReference type="PROSITE" id="PS50975">
    <property type="entry name" value="ATP_GRASP"/>
    <property type="match status" value="1"/>
</dbReference>
<comment type="catalytic activity">
    <reaction evidence="7 8">
        <text>5-amino-1-(5-phospho-beta-D-ribosyl)imidazole + hydrogencarbonate + ATP = 5-carboxyamino-1-(5-phospho-D-ribosyl)imidazole + ADP + phosphate + 2 H(+)</text>
        <dbReference type="Rhea" id="RHEA:19317"/>
        <dbReference type="ChEBI" id="CHEBI:15378"/>
        <dbReference type="ChEBI" id="CHEBI:17544"/>
        <dbReference type="ChEBI" id="CHEBI:30616"/>
        <dbReference type="ChEBI" id="CHEBI:43474"/>
        <dbReference type="ChEBI" id="CHEBI:58730"/>
        <dbReference type="ChEBI" id="CHEBI:137981"/>
        <dbReference type="ChEBI" id="CHEBI:456216"/>
        <dbReference type="EC" id="6.3.4.18"/>
    </reaction>
</comment>
<evidence type="ECO:0000313" key="10">
    <source>
        <dbReference type="EMBL" id="QDA30651.1"/>
    </source>
</evidence>
<dbReference type="InterPro" id="IPR003135">
    <property type="entry name" value="ATP-grasp_carboxylate-amine"/>
</dbReference>
<evidence type="ECO:0000256" key="3">
    <source>
        <dbReference type="ARBA" id="ARBA00022793"/>
    </source>
</evidence>
<evidence type="ECO:0000256" key="6">
    <source>
        <dbReference type="ARBA" id="ARBA00023239"/>
    </source>
</evidence>
<evidence type="ECO:0000256" key="8">
    <source>
        <dbReference type="RuleBase" id="RU361200"/>
    </source>
</evidence>
<dbReference type="GO" id="GO:0005524">
    <property type="term" value="F:ATP binding"/>
    <property type="evidence" value="ECO:0007669"/>
    <property type="project" value="UniProtKB-UniRule"/>
</dbReference>
<comment type="subunit">
    <text evidence="7">Homodimer.</text>
</comment>
<dbReference type="NCBIfam" id="NF004679">
    <property type="entry name" value="PRK06019.1-5"/>
    <property type="match status" value="1"/>
</dbReference>
<dbReference type="Pfam" id="PF22660">
    <property type="entry name" value="RS_preATP-grasp-like"/>
    <property type="match status" value="1"/>
</dbReference>
<comment type="function">
    <text evidence="8">Catalyzes the ATP-dependent conversion of 5-aminoimidazole ribonucleotide (AIR) and HCO(3)- to N5-carboxyaminoimidazole ribonucleotide (N5-CAIR).</text>
</comment>
<reference evidence="10 11" key="1">
    <citation type="submission" date="2019-06" db="EMBL/GenBank/DDBJ databases">
        <title>Thermococcus indicus sp. nov., a Fe(III)-reducing hyperthermophilic archaeon isolated from the Onnuri vent field of the Central Indian Ocean ridge.</title>
        <authorList>
            <person name="Lim J.K."/>
            <person name="Kim Y.J."/>
            <person name="Kwon K.K."/>
        </authorList>
    </citation>
    <scope>NUCLEOTIDE SEQUENCE [LARGE SCALE GENOMIC DNA]</scope>
    <source>
        <strain evidence="10 11">IOH1</strain>
    </source>
</reference>
<dbReference type="FunFam" id="3.30.470.20:FF:000037">
    <property type="entry name" value="Phosphoribosylaminoimidazole carboxylase, chloroplastic"/>
    <property type="match status" value="1"/>
</dbReference>
<dbReference type="EC" id="6.3.4.18" evidence="7 8"/>
<dbReference type="GeneID" id="40473944"/>
<keyword evidence="2 7" id="KW-0658">Purine biosynthesis</keyword>
<keyword evidence="5" id="KW-0460">Magnesium</keyword>
<dbReference type="GO" id="GO:0034028">
    <property type="term" value="F:5-(carboxyamino)imidazole ribonucleotide synthase activity"/>
    <property type="evidence" value="ECO:0007669"/>
    <property type="project" value="UniProtKB-UniRule"/>
</dbReference>
<comment type="pathway">
    <text evidence="7 8">Purine metabolism; IMP biosynthesis via de novo pathway; 5-amino-1-(5-phospho-D-ribosyl)imidazole-4-carboxylate from 5-amino-1-(5-phospho-D-ribosyl)imidazole (N5-CAIR route): step 1/2.</text>
</comment>
<organism evidence="10 11">
    <name type="scientific">Thermococcus indicus</name>
    <dbReference type="NCBI Taxonomy" id="2586643"/>
    <lineage>
        <taxon>Archaea</taxon>
        <taxon>Methanobacteriati</taxon>
        <taxon>Methanobacteriota</taxon>
        <taxon>Thermococci</taxon>
        <taxon>Thermococcales</taxon>
        <taxon>Thermococcaceae</taxon>
        <taxon>Thermococcus</taxon>
    </lineage>
</organism>
<dbReference type="KEGG" id="tic:FH039_02130"/>
<dbReference type="Gene3D" id="3.30.1490.20">
    <property type="entry name" value="ATP-grasp fold, A domain"/>
    <property type="match status" value="1"/>
</dbReference>
<dbReference type="OrthoDB" id="9299at2157"/>
<dbReference type="Pfam" id="PF17769">
    <property type="entry name" value="PurK_C"/>
    <property type="match status" value="1"/>
</dbReference>
<evidence type="ECO:0000313" key="11">
    <source>
        <dbReference type="Proteomes" id="UP000306007"/>
    </source>
</evidence>
<dbReference type="SUPFAM" id="SSF51246">
    <property type="entry name" value="Rudiment single hybrid motif"/>
    <property type="match status" value="1"/>
</dbReference>
<dbReference type="PANTHER" id="PTHR11609:SF5">
    <property type="entry name" value="PHOSPHORIBOSYLAMINOIMIDAZOLE CARBOXYLASE"/>
    <property type="match status" value="1"/>
</dbReference>
<dbReference type="AlphaFoldDB" id="A0A4Y5SKS0"/>
<dbReference type="InterPro" id="IPR016185">
    <property type="entry name" value="PreATP-grasp_dom_sf"/>
</dbReference>
<feature type="binding site" evidence="7">
    <location>
        <begin position="256"/>
        <end position="257"/>
    </location>
    <ligand>
        <name>ATP</name>
        <dbReference type="ChEBI" id="CHEBI:30616"/>
    </ligand>
</feature>
<feature type="domain" description="ATP-grasp" evidence="9">
    <location>
        <begin position="107"/>
        <end position="286"/>
    </location>
</feature>
<dbReference type="InterPro" id="IPR013815">
    <property type="entry name" value="ATP_grasp_subdomain_1"/>
</dbReference>
<feature type="binding site" evidence="7">
    <location>
        <begin position="169"/>
        <end position="172"/>
    </location>
    <ligand>
        <name>ATP</name>
        <dbReference type="ChEBI" id="CHEBI:30616"/>
    </ligand>
</feature>
<comment type="caution">
    <text evidence="7">Lacks conserved residue(s) required for the propagation of feature annotation.</text>
</comment>
<feature type="binding site" evidence="7">
    <location>
        <position position="138"/>
    </location>
    <ligand>
        <name>ATP</name>
        <dbReference type="ChEBI" id="CHEBI:30616"/>
    </ligand>
</feature>